<evidence type="ECO:0000313" key="1">
    <source>
        <dbReference type="EMBL" id="MSC57750.1"/>
    </source>
</evidence>
<proteinExistence type="predicted"/>
<protein>
    <submittedName>
        <fullName evidence="1">Uncharacterized protein</fullName>
    </submittedName>
</protein>
<accession>A0A7C9LEC7</accession>
<sequence>MANMVKDKDGVVKYWVRAHEVTCNYTEYEHDVEYDRYYMLRGSREYKKHGKAVRERITKKEYLAIKKITEKYIALHSKGGAAND</sequence>
<dbReference type="AlphaFoldDB" id="A0A7C9LEC7"/>
<name>A0A7C9LEC7_9FIRM</name>
<comment type="caution">
    <text evidence="1">The sequence shown here is derived from an EMBL/GenBank/DDBJ whole genome shotgun (WGS) entry which is preliminary data.</text>
</comment>
<dbReference type="RefSeq" id="WP_154300988.1">
    <property type="nucleotide sequence ID" value="NZ_WKRD01000007.1"/>
</dbReference>
<gene>
    <name evidence="1" type="ORF">GKE48_09900</name>
</gene>
<reference evidence="1 2" key="1">
    <citation type="journal article" date="2019" name="Nat. Med.">
        <title>A library of human gut bacterial isolates paired with longitudinal multiomics data enables mechanistic microbiome research.</title>
        <authorList>
            <person name="Poyet M."/>
            <person name="Groussin M."/>
            <person name="Gibbons S.M."/>
            <person name="Avila-Pacheco J."/>
            <person name="Jiang X."/>
            <person name="Kearney S.M."/>
            <person name="Perrotta A.R."/>
            <person name="Berdy B."/>
            <person name="Zhao S."/>
            <person name="Lieberman T.D."/>
            <person name="Swanson P.K."/>
            <person name="Smith M."/>
            <person name="Roesemann S."/>
            <person name="Alexander J.E."/>
            <person name="Rich S.A."/>
            <person name="Livny J."/>
            <person name="Vlamakis H."/>
            <person name="Clish C."/>
            <person name="Bullock K."/>
            <person name="Deik A."/>
            <person name="Scott J."/>
            <person name="Pierce K.A."/>
            <person name="Xavier R.J."/>
            <person name="Alm E.J."/>
        </authorList>
    </citation>
    <scope>NUCLEOTIDE SEQUENCE [LARGE SCALE GENOMIC DNA]</scope>
    <source>
        <strain evidence="1 2">BIOML-A1</strain>
    </source>
</reference>
<dbReference type="EMBL" id="WKRD01000007">
    <property type="protein sequence ID" value="MSC57750.1"/>
    <property type="molecule type" value="Genomic_DNA"/>
</dbReference>
<dbReference type="Proteomes" id="UP000481964">
    <property type="component" value="Unassembled WGS sequence"/>
</dbReference>
<evidence type="ECO:0000313" key="2">
    <source>
        <dbReference type="Proteomes" id="UP000481964"/>
    </source>
</evidence>
<organism evidence="1 2">
    <name type="scientific">Lachnospira eligens</name>
    <dbReference type="NCBI Taxonomy" id="39485"/>
    <lineage>
        <taxon>Bacteria</taxon>
        <taxon>Bacillati</taxon>
        <taxon>Bacillota</taxon>
        <taxon>Clostridia</taxon>
        <taxon>Lachnospirales</taxon>
        <taxon>Lachnospiraceae</taxon>
        <taxon>Lachnospira</taxon>
    </lineage>
</organism>